<evidence type="ECO:0000259" key="1">
    <source>
        <dbReference type="Pfam" id="PF05347"/>
    </source>
</evidence>
<accession>A0A6A6HBK9</accession>
<sequence>MPMHVTARDSNFAVLAQSAEGHRNIEIDGLLRLMPRFLVPGHHGPHRKAAIALYRALITQSYAVALQREERDALQSIIRNRFKAHRVLTSERLLRNAFCAGYKALDHLDAAVHGDERSIANLHELLPKVPQKFRDTTHRPLVQTKRYEVPLLPLHTGPSVLDRPLTREEIKGPRRPATLISANSIPFLRFKKPQPRNLSNLLHQRLKQRASRIFRLEEGYEMLLVATQEDQWDQIVEKEFNLGNMPGPDNKYPRLTWRHVWYRQIWMMRRLHEEEKVKNALMAAKMHDVVIKEQKLADDEAMEMSARSKVS</sequence>
<dbReference type="Pfam" id="PF05347">
    <property type="entry name" value="Complex1_LYR"/>
    <property type="match status" value="1"/>
</dbReference>
<feature type="domain" description="Complex 1 LYR protein" evidence="1">
    <location>
        <begin position="49"/>
        <end position="106"/>
    </location>
</feature>
<organism evidence="2 3">
    <name type="scientific">Viridothelium virens</name>
    <name type="common">Speckled blister lichen</name>
    <name type="synonym">Trypethelium virens</name>
    <dbReference type="NCBI Taxonomy" id="1048519"/>
    <lineage>
        <taxon>Eukaryota</taxon>
        <taxon>Fungi</taxon>
        <taxon>Dikarya</taxon>
        <taxon>Ascomycota</taxon>
        <taxon>Pezizomycotina</taxon>
        <taxon>Dothideomycetes</taxon>
        <taxon>Dothideomycetes incertae sedis</taxon>
        <taxon>Trypetheliales</taxon>
        <taxon>Trypetheliaceae</taxon>
        <taxon>Viridothelium</taxon>
    </lineage>
</organism>
<protein>
    <recommendedName>
        <fullName evidence="1">Complex 1 LYR protein domain-containing protein</fullName>
    </recommendedName>
</protein>
<dbReference type="EMBL" id="ML991795">
    <property type="protein sequence ID" value="KAF2234890.1"/>
    <property type="molecule type" value="Genomic_DNA"/>
</dbReference>
<keyword evidence="3" id="KW-1185">Reference proteome</keyword>
<dbReference type="Proteomes" id="UP000800092">
    <property type="component" value="Unassembled WGS sequence"/>
</dbReference>
<gene>
    <name evidence="2" type="ORF">EV356DRAFT_532438</name>
</gene>
<dbReference type="OrthoDB" id="3925971at2759"/>
<dbReference type="AlphaFoldDB" id="A0A6A6HBK9"/>
<evidence type="ECO:0000313" key="3">
    <source>
        <dbReference type="Proteomes" id="UP000800092"/>
    </source>
</evidence>
<reference evidence="2" key="1">
    <citation type="journal article" date="2020" name="Stud. Mycol.">
        <title>101 Dothideomycetes genomes: a test case for predicting lifestyles and emergence of pathogens.</title>
        <authorList>
            <person name="Haridas S."/>
            <person name="Albert R."/>
            <person name="Binder M."/>
            <person name="Bloem J."/>
            <person name="Labutti K."/>
            <person name="Salamov A."/>
            <person name="Andreopoulos B."/>
            <person name="Baker S."/>
            <person name="Barry K."/>
            <person name="Bills G."/>
            <person name="Bluhm B."/>
            <person name="Cannon C."/>
            <person name="Castanera R."/>
            <person name="Culley D."/>
            <person name="Daum C."/>
            <person name="Ezra D."/>
            <person name="Gonzalez J."/>
            <person name="Henrissat B."/>
            <person name="Kuo A."/>
            <person name="Liang C."/>
            <person name="Lipzen A."/>
            <person name="Lutzoni F."/>
            <person name="Magnuson J."/>
            <person name="Mondo S."/>
            <person name="Nolan M."/>
            <person name="Ohm R."/>
            <person name="Pangilinan J."/>
            <person name="Park H.-J."/>
            <person name="Ramirez L."/>
            <person name="Alfaro M."/>
            <person name="Sun H."/>
            <person name="Tritt A."/>
            <person name="Yoshinaga Y."/>
            <person name="Zwiers L.-H."/>
            <person name="Turgeon B."/>
            <person name="Goodwin S."/>
            <person name="Spatafora J."/>
            <person name="Crous P."/>
            <person name="Grigoriev I."/>
        </authorList>
    </citation>
    <scope>NUCLEOTIDE SEQUENCE</scope>
    <source>
        <strain evidence="2">Tuck. ex Michener</strain>
    </source>
</reference>
<dbReference type="InterPro" id="IPR008011">
    <property type="entry name" value="Complex1_LYR_dom"/>
</dbReference>
<evidence type="ECO:0000313" key="2">
    <source>
        <dbReference type="EMBL" id="KAF2234890.1"/>
    </source>
</evidence>
<name>A0A6A6HBK9_VIRVR</name>
<proteinExistence type="predicted"/>